<dbReference type="CDD" id="cd00154">
    <property type="entry name" value="Rab"/>
    <property type="match status" value="1"/>
</dbReference>
<evidence type="ECO:0000256" key="3">
    <source>
        <dbReference type="ARBA" id="ARBA00023134"/>
    </source>
</evidence>
<dbReference type="PANTHER" id="PTHR47981:SF20">
    <property type="entry name" value="RAS-RELATED PROTEIN RAB-7A"/>
    <property type="match status" value="1"/>
</dbReference>
<dbReference type="InterPro" id="IPR027417">
    <property type="entry name" value="P-loop_NTPase"/>
</dbReference>
<comment type="caution">
    <text evidence="4">The sequence shown here is derived from an EMBL/GenBank/DDBJ whole genome shotgun (WGS) entry which is preliminary data.</text>
</comment>
<evidence type="ECO:0000313" key="5">
    <source>
        <dbReference type="Proteomes" id="UP000717585"/>
    </source>
</evidence>
<keyword evidence="2" id="KW-0547">Nucleotide-binding</keyword>
<dbReference type="SMART" id="SM00173">
    <property type="entry name" value="RAS"/>
    <property type="match status" value="1"/>
</dbReference>
<dbReference type="GO" id="GO:0005764">
    <property type="term" value="C:lysosome"/>
    <property type="evidence" value="ECO:0007669"/>
    <property type="project" value="TreeGrafter"/>
</dbReference>
<dbReference type="PROSITE" id="PS51419">
    <property type="entry name" value="RAB"/>
    <property type="match status" value="1"/>
</dbReference>
<accession>A0A8J6E4I0</accession>
<name>A0A8J6E4I0_9EUKA</name>
<keyword evidence="3" id="KW-0342">GTP-binding</keyword>
<reference evidence="4" key="1">
    <citation type="submission" date="2021-05" db="EMBL/GenBank/DDBJ databases">
        <title>A free-living protist that lacks canonical eukaryotic 1 DNA replication and segregation systems.</title>
        <authorList>
            <person name="Salas-Leiva D.E."/>
            <person name="Tromer E.C."/>
            <person name="Curtis B.A."/>
            <person name="Jerlstrom-Hultqvist J."/>
            <person name="Kolisko M."/>
            <person name="Yi Z."/>
            <person name="Salas-Leiva J.S."/>
            <person name="Gallot-Lavallee L."/>
            <person name="Kops G.J.P.L."/>
            <person name="Archibald J.M."/>
            <person name="Simpson A.G.B."/>
            <person name="Roger A.J."/>
        </authorList>
    </citation>
    <scope>NUCLEOTIDE SEQUENCE</scope>
    <source>
        <strain evidence="4">BICM</strain>
    </source>
</reference>
<dbReference type="AlphaFoldDB" id="A0A8J6E4I0"/>
<dbReference type="GO" id="GO:0005525">
    <property type="term" value="F:GTP binding"/>
    <property type="evidence" value="ECO:0007669"/>
    <property type="project" value="UniProtKB-KW"/>
</dbReference>
<dbReference type="InterPro" id="IPR005225">
    <property type="entry name" value="Small_GTP-bd"/>
</dbReference>
<sequence>MSMDNSVALKFILVGRWAVGKTSFIRSMMHQEVSDQYKLTVGADMTAVSTTVDGEPVSIYLWDIAGQSRFVGLYPTFFKGAHIAILMYDISPEGRESFDQLEELVGSIRQQTWVQRDDEVEEDIPIFCIANKTDLVKNGTYVTDEEISSKMRDLGVAGHFKTSARLNKGVSDAFDQMVAYAWHFYKDRGLIHSDDDDHIELTQARSSDGGCMGLFGRLLGR</sequence>
<proteinExistence type="inferred from homology"/>
<evidence type="ECO:0000256" key="2">
    <source>
        <dbReference type="ARBA" id="ARBA00022741"/>
    </source>
</evidence>
<dbReference type="PANTHER" id="PTHR47981">
    <property type="entry name" value="RAB FAMILY"/>
    <property type="match status" value="1"/>
</dbReference>
<dbReference type="SMART" id="SM00175">
    <property type="entry name" value="RAB"/>
    <property type="match status" value="1"/>
</dbReference>
<organism evidence="4 5">
    <name type="scientific">Carpediemonas membranifera</name>
    <dbReference type="NCBI Taxonomy" id="201153"/>
    <lineage>
        <taxon>Eukaryota</taxon>
        <taxon>Metamonada</taxon>
        <taxon>Carpediemonas-like organisms</taxon>
        <taxon>Carpediemonas</taxon>
    </lineage>
</organism>
<evidence type="ECO:0000256" key="1">
    <source>
        <dbReference type="ARBA" id="ARBA00006270"/>
    </source>
</evidence>
<gene>
    <name evidence="4" type="ORF">J8273_1319</name>
</gene>
<keyword evidence="5" id="KW-1185">Reference proteome</keyword>
<dbReference type="GO" id="GO:0003924">
    <property type="term" value="F:GTPase activity"/>
    <property type="evidence" value="ECO:0007669"/>
    <property type="project" value="InterPro"/>
</dbReference>
<protein>
    <submittedName>
        <fullName evidence="4">Small GTPase superfamily</fullName>
    </submittedName>
</protein>
<dbReference type="OrthoDB" id="413584at2759"/>
<dbReference type="Pfam" id="PF00071">
    <property type="entry name" value="Ras"/>
    <property type="match status" value="1"/>
</dbReference>
<dbReference type="Proteomes" id="UP000717585">
    <property type="component" value="Unassembled WGS sequence"/>
</dbReference>
<dbReference type="SMART" id="SM00174">
    <property type="entry name" value="RHO"/>
    <property type="match status" value="1"/>
</dbReference>
<dbReference type="EMBL" id="JAHDYR010000004">
    <property type="protein sequence ID" value="KAG9396971.1"/>
    <property type="molecule type" value="Genomic_DNA"/>
</dbReference>
<dbReference type="NCBIfam" id="TIGR00231">
    <property type="entry name" value="small_GTP"/>
    <property type="match status" value="1"/>
</dbReference>
<dbReference type="GO" id="GO:0090385">
    <property type="term" value="P:phagosome-lysosome fusion"/>
    <property type="evidence" value="ECO:0007669"/>
    <property type="project" value="TreeGrafter"/>
</dbReference>
<dbReference type="Gene3D" id="3.40.50.300">
    <property type="entry name" value="P-loop containing nucleotide triphosphate hydrolases"/>
    <property type="match status" value="1"/>
</dbReference>
<dbReference type="GO" id="GO:0005770">
    <property type="term" value="C:late endosome"/>
    <property type="evidence" value="ECO:0007669"/>
    <property type="project" value="TreeGrafter"/>
</dbReference>
<dbReference type="SUPFAM" id="SSF52540">
    <property type="entry name" value="P-loop containing nucleoside triphosphate hydrolases"/>
    <property type="match status" value="1"/>
</dbReference>
<comment type="similarity">
    <text evidence="1">Belongs to the small GTPase superfamily. Rab family.</text>
</comment>
<dbReference type="PRINTS" id="PR00449">
    <property type="entry name" value="RASTRNSFRMNG"/>
</dbReference>
<dbReference type="GO" id="GO:0045335">
    <property type="term" value="C:phagocytic vesicle"/>
    <property type="evidence" value="ECO:0007669"/>
    <property type="project" value="TreeGrafter"/>
</dbReference>
<evidence type="ECO:0000313" key="4">
    <source>
        <dbReference type="EMBL" id="KAG9396971.1"/>
    </source>
</evidence>
<dbReference type="InterPro" id="IPR001806">
    <property type="entry name" value="Small_GTPase"/>
</dbReference>